<evidence type="ECO:0000256" key="6">
    <source>
        <dbReference type="PIRNR" id="PIRNR002854"/>
    </source>
</evidence>
<feature type="lipid moiety-binding region" description="S-diacylglycerol cysteine" evidence="7">
    <location>
        <position position="20"/>
    </location>
</feature>
<comment type="caution">
    <text evidence="9">The sequence shown here is derived from an EMBL/GenBank/DDBJ whole genome shotgun (WGS) entry which is preliminary data.</text>
</comment>
<evidence type="ECO:0000313" key="9">
    <source>
        <dbReference type="EMBL" id="RUS52428.1"/>
    </source>
</evidence>
<keyword evidence="4" id="KW-0564">Palmitate</keyword>
<evidence type="ECO:0000256" key="8">
    <source>
        <dbReference type="SAM" id="SignalP"/>
    </source>
</evidence>
<dbReference type="PROSITE" id="PS51257">
    <property type="entry name" value="PROKAR_LIPOPROTEIN"/>
    <property type="match status" value="1"/>
</dbReference>
<dbReference type="OrthoDB" id="9812878at2"/>
<dbReference type="Pfam" id="PF03180">
    <property type="entry name" value="Lipoprotein_9"/>
    <property type="match status" value="1"/>
</dbReference>
<accession>A0A433RQ99</accession>
<organism evidence="9 10">
    <name type="scientific">Candidatus Kurthia intestinigallinarum</name>
    <dbReference type="NCBI Taxonomy" id="1562256"/>
    <lineage>
        <taxon>Bacteria</taxon>
        <taxon>Bacillati</taxon>
        <taxon>Bacillota</taxon>
        <taxon>Bacilli</taxon>
        <taxon>Bacillales</taxon>
        <taxon>Caryophanaceae</taxon>
        <taxon>Kurthia</taxon>
    </lineage>
</organism>
<comment type="similarity">
    <text evidence="6">Belongs to the nlpA lipoprotein family.</text>
</comment>
<sequence length="284" mass="31078">MKKLGYVLVTALLVVVLAACGKSDDAADKTVKIGISGSDGMQWPLLEEKLEKEGIHIEFVEFEDYTLPNNALAHKDIDINAFQHVSFLSSYVKESGNDLVPLASTVFAPLGLYSEKLKDVKDIKKGDTIAIPDDPSNQARALKLLESAGLIELKADFGLYDDASKITENPLELDIKPMVAQQTPQVLPDVAAAIINNGIAGQAGLSPGEDPLYLEDEASDNIKPYINIFAVRAEDKDNETYKKIAELYQSEDIQKAVKEETKGGQSIVVEPQEDLLKTFDELKK</sequence>
<evidence type="ECO:0000256" key="1">
    <source>
        <dbReference type="ARBA" id="ARBA00004635"/>
    </source>
</evidence>
<evidence type="ECO:0000313" key="10">
    <source>
        <dbReference type="Proteomes" id="UP000288623"/>
    </source>
</evidence>
<keyword evidence="3" id="KW-0472">Membrane</keyword>
<dbReference type="Gene3D" id="3.40.190.10">
    <property type="entry name" value="Periplasmic binding protein-like II"/>
    <property type="match status" value="2"/>
</dbReference>
<gene>
    <name evidence="9" type="ORF">QI30_16815</name>
</gene>
<feature type="chain" id="PRO_5038567544" description="Lipoprotein" evidence="8">
    <location>
        <begin position="22"/>
        <end position="284"/>
    </location>
</feature>
<dbReference type="GO" id="GO:0016020">
    <property type="term" value="C:membrane"/>
    <property type="evidence" value="ECO:0007669"/>
    <property type="project" value="UniProtKB-SubCell"/>
</dbReference>
<reference evidence="9 10" key="1">
    <citation type="submission" date="2014-11" db="EMBL/GenBank/DDBJ databases">
        <title>Genome sequence and analysis of novel Kurthia sp.</title>
        <authorList>
            <person name="Lawson J.N."/>
            <person name="Gonzalez J.E."/>
            <person name="Rinauldi L."/>
            <person name="Xuan Z."/>
            <person name="Firman A."/>
            <person name="Shaddox L."/>
            <person name="Trudeau A."/>
            <person name="Shah S."/>
            <person name="Reiman D."/>
        </authorList>
    </citation>
    <scope>NUCLEOTIDE SEQUENCE [LARGE SCALE GENOMIC DNA]</scope>
    <source>
        <strain evidence="9 10">3B1D</strain>
    </source>
</reference>
<dbReference type="RefSeq" id="WP_126991759.1">
    <property type="nucleotide sequence ID" value="NZ_JTFC01000042.1"/>
</dbReference>
<proteinExistence type="inferred from homology"/>
<comment type="subcellular location">
    <subcellularLocation>
        <location evidence="1">Membrane</location>
        <topology evidence="1">Lipid-anchor</topology>
    </subcellularLocation>
</comment>
<dbReference type="SUPFAM" id="SSF53850">
    <property type="entry name" value="Periplasmic binding protein-like II"/>
    <property type="match status" value="1"/>
</dbReference>
<keyword evidence="5 6" id="KW-0449">Lipoprotein</keyword>
<evidence type="ECO:0000256" key="5">
    <source>
        <dbReference type="ARBA" id="ARBA00023288"/>
    </source>
</evidence>
<name>A0A433RQ99_9BACL</name>
<feature type="signal peptide" evidence="8">
    <location>
        <begin position="1"/>
        <end position="21"/>
    </location>
</feature>
<evidence type="ECO:0000256" key="7">
    <source>
        <dbReference type="PIRSR" id="PIRSR002854-1"/>
    </source>
</evidence>
<evidence type="ECO:0000256" key="3">
    <source>
        <dbReference type="ARBA" id="ARBA00023136"/>
    </source>
</evidence>
<dbReference type="AlphaFoldDB" id="A0A433RQ99"/>
<evidence type="ECO:0000256" key="4">
    <source>
        <dbReference type="ARBA" id="ARBA00023139"/>
    </source>
</evidence>
<keyword evidence="2 8" id="KW-0732">Signal</keyword>
<protein>
    <recommendedName>
        <fullName evidence="6">Lipoprotein</fullName>
    </recommendedName>
</protein>
<evidence type="ECO:0000256" key="2">
    <source>
        <dbReference type="ARBA" id="ARBA00022729"/>
    </source>
</evidence>
<dbReference type="PANTHER" id="PTHR30429">
    <property type="entry name" value="D-METHIONINE-BINDING LIPOPROTEIN METQ"/>
    <property type="match status" value="1"/>
</dbReference>
<dbReference type="Proteomes" id="UP000288623">
    <property type="component" value="Unassembled WGS sequence"/>
</dbReference>
<dbReference type="EMBL" id="JTFC01000042">
    <property type="protein sequence ID" value="RUS52428.1"/>
    <property type="molecule type" value="Genomic_DNA"/>
</dbReference>
<keyword evidence="10" id="KW-1185">Reference proteome</keyword>
<dbReference type="InterPro" id="IPR004872">
    <property type="entry name" value="Lipoprotein_NlpA"/>
</dbReference>
<dbReference type="PANTHER" id="PTHR30429:SF3">
    <property type="entry name" value="LIPOPROTEIN"/>
    <property type="match status" value="1"/>
</dbReference>
<dbReference type="PIRSF" id="PIRSF002854">
    <property type="entry name" value="MetQ"/>
    <property type="match status" value="1"/>
</dbReference>